<evidence type="ECO:0000313" key="4">
    <source>
        <dbReference type="Proteomes" id="UP000736672"/>
    </source>
</evidence>
<accession>A0A9P9G2N8</accession>
<keyword evidence="2" id="KW-0496">Mitochondrion</keyword>
<dbReference type="Gene3D" id="3.30.70.270">
    <property type="match status" value="1"/>
</dbReference>
<dbReference type="InterPro" id="IPR043502">
    <property type="entry name" value="DNA/RNA_pol_sf"/>
</dbReference>
<name>A0A9P9G2N8_FUSSL</name>
<evidence type="ECO:0000313" key="3">
    <source>
        <dbReference type="EMBL" id="KAH7230852.1"/>
    </source>
</evidence>
<protein>
    <submittedName>
        <fullName evidence="3">Uncharacterized protein</fullName>
    </submittedName>
</protein>
<dbReference type="SUPFAM" id="SSF56672">
    <property type="entry name" value="DNA/RNA polymerases"/>
    <property type="match status" value="1"/>
</dbReference>
<evidence type="ECO:0000256" key="2">
    <source>
        <dbReference type="ARBA" id="ARBA00023128"/>
    </source>
</evidence>
<dbReference type="Gene3D" id="3.10.10.10">
    <property type="entry name" value="HIV Type 1 Reverse Transcriptase, subunit A, domain 1"/>
    <property type="match status" value="1"/>
</dbReference>
<proteinExistence type="predicted"/>
<comment type="caution">
    <text evidence="3">The sequence shown here is derived from an EMBL/GenBank/DDBJ whole genome shotgun (WGS) entry which is preliminary data.</text>
</comment>
<reference evidence="3" key="1">
    <citation type="journal article" date="2021" name="Nat. Commun.">
        <title>Genetic determinants of endophytism in the Arabidopsis root mycobiome.</title>
        <authorList>
            <person name="Mesny F."/>
            <person name="Miyauchi S."/>
            <person name="Thiergart T."/>
            <person name="Pickel B."/>
            <person name="Atanasova L."/>
            <person name="Karlsson M."/>
            <person name="Huettel B."/>
            <person name="Barry K.W."/>
            <person name="Haridas S."/>
            <person name="Chen C."/>
            <person name="Bauer D."/>
            <person name="Andreopoulos W."/>
            <person name="Pangilinan J."/>
            <person name="LaButti K."/>
            <person name="Riley R."/>
            <person name="Lipzen A."/>
            <person name="Clum A."/>
            <person name="Drula E."/>
            <person name="Henrissat B."/>
            <person name="Kohler A."/>
            <person name="Grigoriev I.V."/>
            <person name="Martin F.M."/>
            <person name="Hacquard S."/>
        </authorList>
    </citation>
    <scope>NUCLEOTIDE SEQUENCE</scope>
    <source>
        <strain evidence="3">FSSC 5 MPI-SDFR-AT-0091</strain>
    </source>
</reference>
<feature type="non-terminal residue" evidence="3">
    <location>
        <position position="1"/>
    </location>
</feature>
<dbReference type="Proteomes" id="UP000736672">
    <property type="component" value="Unassembled WGS sequence"/>
</dbReference>
<keyword evidence="4" id="KW-1185">Reference proteome</keyword>
<evidence type="ECO:0000256" key="1">
    <source>
        <dbReference type="ARBA" id="ARBA00004173"/>
    </source>
</evidence>
<dbReference type="EMBL" id="JAGTJS010000034">
    <property type="protein sequence ID" value="KAH7230852.1"/>
    <property type="molecule type" value="Genomic_DNA"/>
</dbReference>
<dbReference type="AlphaFoldDB" id="A0A9P9G2N8"/>
<dbReference type="OrthoDB" id="5106181at2759"/>
<sequence>NGKPKGCVVVDLRALNKVTMPNSYPLPRQEEVIQALRGVTHTTAIDASAFFFRFGVAVERRDRFTMTTHRGLERSTVDCHTYGLSQLTGVRTKIHGPSS</sequence>
<gene>
    <name evidence="3" type="ORF">B0J15DRAFT_410283</name>
</gene>
<dbReference type="InterPro" id="IPR043128">
    <property type="entry name" value="Rev_trsase/Diguanyl_cyclase"/>
</dbReference>
<dbReference type="GO" id="GO:0005739">
    <property type="term" value="C:mitochondrion"/>
    <property type="evidence" value="ECO:0007669"/>
    <property type="project" value="UniProtKB-SubCell"/>
</dbReference>
<comment type="subcellular location">
    <subcellularLocation>
        <location evidence="1">Mitochondrion</location>
    </subcellularLocation>
</comment>
<organism evidence="3 4">
    <name type="scientific">Fusarium solani</name>
    <name type="common">Filamentous fungus</name>
    <dbReference type="NCBI Taxonomy" id="169388"/>
    <lineage>
        <taxon>Eukaryota</taxon>
        <taxon>Fungi</taxon>
        <taxon>Dikarya</taxon>
        <taxon>Ascomycota</taxon>
        <taxon>Pezizomycotina</taxon>
        <taxon>Sordariomycetes</taxon>
        <taxon>Hypocreomycetidae</taxon>
        <taxon>Hypocreales</taxon>
        <taxon>Nectriaceae</taxon>
        <taxon>Fusarium</taxon>
        <taxon>Fusarium solani species complex</taxon>
    </lineage>
</organism>